<sequence>MPFCHRIYEEKEKQARKRFKVYERSRSGVKYWEDPDYPFDWTEGDFC</sequence>
<gene>
    <name evidence="1" type="ORF">SAMN02745111_02385</name>
</gene>
<keyword evidence="2" id="KW-1185">Reference proteome</keyword>
<dbReference type="EMBL" id="FUXZ01000021">
    <property type="protein sequence ID" value="SKA72601.1"/>
    <property type="molecule type" value="Genomic_DNA"/>
</dbReference>
<dbReference type="Proteomes" id="UP000190814">
    <property type="component" value="Unassembled WGS sequence"/>
</dbReference>
<proteinExistence type="predicted"/>
<evidence type="ECO:0000313" key="2">
    <source>
        <dbReference type="Proteomes" id="UP000190814"/>
    </source>
</evidence>
<protein>
    <submittedName>
        <fullName evidence="1">Uncharacterized protein</fullName>
    </submittedName>
</protein>
<evidence type="ECO:0000313" key="1">
    <source>
        <dbReference type="EMBL" id="SKA72601.1"/>
    </source>
</evidence>
<accession>A0A1T4W7B6</accession>
<dbReference type="AlphaFoldDB" id="A0A1T4W7B6"/>
<reference evidence="1 2" key="1">
    <citation type="submission" date="2017-02" db="EMBL/GenBank/DDBJ databases">
        <authorList>
            <person name="Peterson S.W."/>
        </authorList>
    </citation>
    <scope>NUCLEOTIDE SEQUENCE [LARGE SCALE GENOMIC DNA]</scope>
    <source>
        <strain evidence="1 2">ATCC 35992</strain>
    </source>
</reference>
<name>A0A1T4W7B6_9FIRM</name>
<organism evidence="1 2">
    <name type="scientific">Eubacterium uniforme</name>
    <dbReference type="NCBI Taxonomy" id="39495"/>
    <lineage>
        <taxon>Bacteria</taxon>
        <taxon>Bacillati</taxon>
        <taxon>Bacillota</taxon>
        <taxon>Clostridia</taxon>
        <taxon>Eubacteriales</taxon>
        <taxon>Eubacteriaceae</taxon>
        <taxon>Eubacterium</taxon>
    </lineage>
</organism>